<name>A0A8J4DQ86_9ACTN</name>
<evidence type="ECO:0000313" key="6">
    <source>
        <dbReference type="EMBL" id="GIJ45463.1"/>
    </source>
</evidence>
<dbReference type="PANTHER" id="PTHR42813:SF2">
    <property type="entry name" value="DEHYDROGENASE, ZINC-CONTAINING, PUTATIVE (AFU_ORTHOLOGUE AFUA_2G02810)-RELATED"/>
    <property type="match status" value="1"/>
</dbReference>
<keyword evidence="7" id="KW-1185">Reference proteome</keyword>
<feature type="domain" description="Alcohol dehydrogenase-like C-terminal" evidence="4">
    <location>
        <begin position="196"/>
        <end position="265"/>
    </location>
</feature>
<dbReference type="GO" id="GO:0046872">
    <property type="term" value="F:metal ion binding"/>
    <property type="evidence" value="ECO:0007669"/>
    <property type="project" value="UniProtKB-KW"/>
</dbReference>
<dbReference type="InterPro" id="IPR036291">
    <property type="entry name" value="NAD(P)-bd_dom_sf"/>
</dbReference>
<evidence type="ECO:0000256" key="1">
    <source>
        <dbReference type="ARBA" id="ARBA00001947"/>
    </source>
</evidence>
<organism evidence="6 7">
    <name type="scientific">Virgisporangium aliadipatigenens</name>
    <dbReference type="NCBI Taxonomy" id="741659"/>
    <lineage>
        <taxon>Bacteria</taxon>
        <taxon>Bacillati</taxon>
        <taxon>Actinomycetota</taxon>
        <taxon>Actinomycetes</taxon>
        <taxon>Micromonosporales</taxon>
        <taxon>Micromonosporaceae</taxon>
        <taxon>Virgisporangium</taxon>
    </lineage>
</organism>
<keyword evidence="2" id="KW-0479">Metal-binding</keyword>
<dbReference type="Gene3D" id="3.90.180.10">
    <property type="entry name" value="Medium-chain alcohol dehydrogenases, catalytic domain"/>
    <property type="match status" value="1"/>
</dbReference>
<comment type="caution">
    <text evidence="6">The sequence shown here is derived from an EMBL/GenBank/DDBJ whole genome shotgun (WGS) entry which is preliminary data.</text>
</comment>
<dbReference type="SUPFAM" id="SSF51735">
    <property type="entry name" value="NAD(P)-binding Rossmann-fold domains"/>
    <property type="match status" value="1"/>
</dbReference>
<dbReference type="InterPro" id="IPR011032">
    <property type="entry name" value="GroES-like_sf"/>
</dbReference>
<evidence type="ECO:0000313" key="7">
    <source>
        <dbReference type="Proteomes" id="UP000619260"/>
    </source>
</evidence>
<dbReference type="PANTHER" id="PTHR42813">
    <property type="entry name" value="ZINC-TYPE ALCOHOL DEHYDROGENASE-LIKE"/>
    <property type="match status" value="1"/>
</dbReference>
<dbReference type="AlphaFoldDB" id="A0A8J4DQ86"/>
<evidence type="ECO:0000259" key="5">
    <source>
        <dbReference type="Pfam" id="PF08240"/>
    </source>
</evidence>
<dbReference type="InterPro" id="IPR013154">
    <property type="entry name" value="ADH-like_N"/>
</dbReference>
<sequence length="389" mass="41739">MKALCWNGVNDVGVREVPDPRIRNSGDVIVKVRRSTTCGSDLHLLGGYIPFMRKGDVLGHEFLGEVVEVGDGVRNHAVGDRVVVSSFVSCGRCRYCRNQEFSLCDNGNTNPAITEGMWGAAPGGCYGYSHAMGGFAGSHAEYIRVPFADVGAFTVPEGVSDERALFASDAAPTGWMGADLGGVRPGDVVAVWGAGAVGQMAARAAILLGAERVVVIDRFEYRLAMVESRIGAEALNYTSTDIGAELLERTGGRGPDVCIEAVGMEAHTPGPQHAYDMVKQQLRLETDRPAAVREAIYHCRKGGSVFVLGVFAGFVDKFPLGAVLNKGLTVRGAQMHGQRYIPMLLERMSRGELVTEHLATHTMSLDEGAAGYRIFKEKKDGCVRAVFTP</sequence>
<evidence type="ECO:0000259" key="4">
    <source>
        <dbReference type="Pfam" id="PF00107"/>
    </source>
</evidence>
<dbReference type="CDD" id="cd08283">
    <property type="entry name" value="FDH_like_1"/>
    <property type="match status" value="1"/>
</dbReference>
<dbReference type="InterPro" id="IPR013149">
    <property type="entry name" value="ADH-like_C"/>
</dbReference>
<proteinExistence type="predicted"/>
<dbReference type="SUPFAM" id="SSF50129">
    <property type="entry name" value="GroES-like"/>
    <property type="match status" value="1"/>
</dbReference>
<feature type="domain" description="Alcohol dehydrogenase-like N-terminal" evidence="5">
    <location>
        <begin position="25"/>
        <end position="149"/>
    </location>
</feature>
<evidence type="ECO:0000256" key="3">
    <source>
        <dbReference type="ARBA" id="ARBA00022833"/>
    </source>
</evidence>
<dbReference type="Pfam" id="PF00107">
    <property type="entry name" value="ADH_zinc_N"/>
    <property type="match status" value="1"/>
</dbReference>
<dbReference type="RefSeq" id="WP_203899006.1">
    <property type="nucleotide sequence ID" value="NZ_BOPF01000007.1"/>
</dbReference>
<accession>A0A8J4DQ86</accession>
<dbReference type="EMBL" id="BOPF01000007">
    <property type="protein sequence ID" value="GIJ45463.1"/>
    <property type="molecule type" value="Genomic_DNA"/>
</dbReference>
<keyword evidence="3" id="KW-0862">Zinc</keyword>
<reference evidence="6" key="1">
    <citation type="submission" date="2021-01" db="EMBL/GenBank/DDBJ databases">
        <title>Whole genome shotgun sequence of Virgisporangium aliadipatigenens NBRC 105644.</title>
        <authorList>
            <person name="Komaki H."/>
            <person name="Tamura T."/>
        </authorList>
    </citation>
    <scope>NUCLEOTIDE SEQUENCE</scope>
    <source>
        <strain evidence="6">NBRC 105644</strain>
    </source>
</reference>
<comment type="cofactor">
    <cofactor evidence="1">
        <name>Zn(2+)</name>
        <dbReference type="ChEBI" id="CHEBI:29105"/>
    </cofactor>
</comment>
<gene>
    <name evidence="6" type="primary">fdh</name>
    <name evidence="6" type="ORF">Val02_23490</name>
</gene>
<protein>
    <submittedName>
        <fullName evidence="6">Glutathione-dependent formaldehyde dehydrogenase</fullName>
    </submittedName>
</protein>
<dbReference type="Gene3D" id="3.40.50.720">
    <property type="entry name" value="NAD(P)-binding Rossmann-like Domain"/>
    <property type="match status" value="1"/>
</dbReference>
<dbReference type="Pfam" id="PF08240">
    <property type="entry name" value="ADH_N"/>
    <property type="match status" value="1"/>
</dbReference>
<evidence type="ECO:0000256" key="2">
    <source>
        <dbReference type="ARBA" id="ARBA00022723"/>
    </source>
</evidence>
<dbReference type="Proteomes" id="UP000619260">
    <property type="component" value="Unassembled WGS sequence"/>
</dbReference>